<evidence type="ECO:0000313" key="2">
    <source>
        <dbReference type="EMBL" id="CAA9589937.1"/>
    </source>
</evidence>
<sequence length="248" mass="26667">ERSCPAAALDRGADPSRTAPDRAARREYPDHADRAGGAARLLHRARRAGADDGSPGRFPAAGDAGAGDHRQRDGQPGDRHRLRALLRRAETSGRVAAAAWRPADRQGAGGAGAGDRAGRGPGRDRGDRLRLAAGGRTARRPAARRARHGRVRRDRAGDGRGAARRGDPGRGQRPLPLLPDHQRRGPAARSPPRPPRRSRAPLARRRPHRGAARRADRRCGVPALRPARPRRLGGRRARGRRAHLPLGV</sequence>
<feature type="compositionally biased region" description="Basic and acidic residues" evidence="1">
    <location>
        <begin position="116"/>
        <end position="130"/>
    </location>
</feature>
<reference evidence="2" key="1">
    <citation type="submission" date="2020-02" db="EMBL/GenBank/DDBJ databases">
        <authorList>
            <person name="Meier V. D."/>
        </authorList>
    </citation>
    <scope>NUCLEOTIDE SEQUENCE</scope>
    <source>
        <strain evidence="2">AVDCRST_MAG18</strain>
    </source>
</reference>
<feature type="compositionally biased region" description="Basic and acidic residues" evidence="1">
    <location>
        <begin position="66"/>
        <end position="79"/>
    </location>
</feature>
<feature type="compositionally biased region" description="Basic residues" evidence="1">
    <location>
        <begin position="227"/>
        <end position="248"/>
    </location>
</feature>
<proteinExistence type="predicted"/>
<accession>A0A6J4VY12</accession>
<feature type="compositionally biased region" description="Low complexity" evidence="1">
    <location>
        <begin position="171"/>
        <end position="190"/>
    </location>
</feature>
<feature type="region of interest" description="Disordered" evidence="1">
    <location>
        <begin position="1"/>
        <end position="248"/>
    </location>
</feature>
<name>A0A6J4VY12_9BACT</name>
<feature type="compositionally biased region" description="Basic residues" evidence="1">
    <location>
        <begin position="194"/>
        <end position="212"/>
    </location>
</feature>
<feature type="compositionally biased region" description="Basic and acidic residues" evidence="1">
    <location>
        <begin position="11"/>
        <end position="34"/>
    </location>
</feature>
<evidence type="ECO:0000256" key="1">
    <source>
        <dbReference type="SAM" id="MobiDB-lite"/>
    </source>
</evidence>
<feature type="compositionally biased region" description="Basic residues" evidence="1">
    <location>
        <begin position="137"/>
        <end position="153"/>
    </location>
</feature>
<dbReference type="EMBL" id="CADCWN010000386">
    <property type="protein sequence ID" value="CAA9589937.1"/>
    <property type="molecule type" value="Genomic_DNA"/>
</dbReference>
<feature type="non-terminal residue" evidence="2">
    <location>
        <position position="1"/>
    </location>
</feature>
<organism evidence="2">
    <name type="scientific">uncultured Thermomicrobiales bacterium</name>
    <dbReference type="NCBI Taxonomy" id="1645740"/>
    <lineage>
        <taxon>Bacteria</taxon>
        <taxon>Pseudomonadati</taxon>
        <taxon>Thermomicrobiota</taxon>
        <taxon>Thermomicrobia</taxon>
        <taxon>Thermomicrobiales</taxon>
        <taxon>environmental samples</taxon>
    </lineage>
</organism>
<protein>
    <submittedName>
        <fullName evidence="2">Efflux ABC transporter, permease protein</fullName>
    </submittedName>
</protein>
<gene>
    <name evidence="2" type="ORF">AVDCRST_MAG18-4812</name>
</gene>
<feature type="non-terminal residue" evidence="2">
    <location>
        <position position="248"/>
    </location>
</feature>
<dbReference type="AlphaFoldDB" id="A0A6J4VY12"/>